<keyword evidence="3" id="KW-1185">Reference proteome</keyword>
<dbReference type="RefSeq" id="WP_149755195.1">
    <property type="nucleotide sequence ID" value="NZ_FOMS01000003.1"/>
</dbReference>
<dbReference type="OrthoDB" id="8451553at2"/>
<evidence type="ECO:0000256" key="1">
    <source>
        <dbReference type="SAM" id="MobiDB-lite"/>
    </source>
</evidence>
<sequence>MSASANSPVCSENPLAQGSVTHVLSIDSRRPVASRASDLKLHEQICTAELRTKICPARIHALKPRGALTIRVDPGIVRKPASSGKRDRQRAGAAGVPRESKNATR</sequence>
<reference evidence="2 3" key="1">
    <citation type="submission" date="2016-10" db="EMBL/GenBank/DDBJ databases">
        <authorList>
            <person name="Varghese N."/>
            <person name="Submissions S."/>
        </authorList>
    </citation>
    <scope>NUCLEOTIDE SEQUENCE [LARGE SCALE GENOMIC DNA]</scope>
    <source>
        <strain evidence="3">YIM D21,KCTC 23444,ACCC 10710</strain>
    </source>
</reference>
<name>A0A1I1VMU2_9RHOB</name>
<feature type="region of interest" description="Disordered" evidence="1">
    <location>
        <begin position="73"/>
        <end position="105"/>
    </location>
</feature>
<evidence type="ECO:0000313" key="3">
    <source>
        <dbReference type="Proteomes" id="UP000325289"/>
    </source>
</evidence>
<dbReference type="AlphaFoldDB" id="A0A1I1VMU2"/>
<protein>
    <submittedName>
        <fullName evidence="2">Uncharacterized protein</fullName>
    </submittedName>
</protein>
<evidence type="ECO:0000313" key="2">
    <source>
        <dbReference type="EMBL" id="SFD84347.1"/>
    </source>
</evidence>
<dbReference type="EMBL" id="FOMS01000003">
    <property type="protein sequence ID" value="SFD84347.1"/>
    <property type="molecule type" value="Genomic_DNA"/>
</dbReference>
<gene>
    <name evidence="2" type="ORF">SAMN04515678_103305</name>
</gene>
<organism evidence="2 3">
    <name type="scientific">Roseivivax sediminis</name>
    <dbReference type="NCBI Taxonomy" id="936889"/>
    <lineage>
        <taxon>Bacteria</taxon>
        <taxon>Pseudomonadati</taxon>
        <taxon>Pseudomonadota</taxon>
        <taxon>Alphaproteobacteria</taxon>
        <taxon>Rhodobacterales</taxon>
        <taxon>Roseobacteraceae</taxon>
        <taxon>Roseivivax</taxon>
    </lineage>
</organism>
<proteinExistence type="predicted"/>
<dbReference type="Proteomes" id="UP000325289">
    <property type="component" value="Unassembled WGS sequence"/>
</dbReference>
<accession>A0A1I1VMU2</accession>